<gene>
    <name evidence="2" type="ORF">NO2_0245</name>
</gene>
<dbReference type="SUPFAM" id="SSF56436">
    <property type="entry name" value="C-type lectin-like"/>
    <property type="match status" value="1"/>
</dbReference>
<reference evidence="2 3" key="1">
    <citation type="journal article" date="2019" name="ISME J.">
        <title>Genome analyses of uncultured TG2/ZB3 bacteria in 'Margulisbacteria' specifically attached to ectosymbiotic spirochetes of protists in the termite gut.</title>
        <authorList>
            <person name="Utami Y.D."/>
            <person name="Kuwahara H."/>
            <person name="Igai K."/>
            <person name="Murakami T."/>
            <person name="Sugaya K."/>
            <person name="Morikawa T."/>
            <person name="Nagura Y."/>
            <person name="Yuki M."/>
            <person name="Deevong P."/>
            <person name="Inoue T."/>
            <person name="Kihara K."/>
            <person name="Lo N."/>
            <person name="Yamada A."/>
            <person name="Ohkuma M."/>
            <person name="Hongoh Y."/>
        </authorList>
    </citation>
    <scope>NUCLEOTIDE SEQUENCE [LARGE SCALE GENOMIC DNA]</scope>
    <source>
        <strain evidence="2">NkOx7-02</strain>
    </source>
</reference>
<dbReference type="InterPro" id="IPR051043">
    <property type="entry name" value="Sulfatase_Mod_Factor_Kinase"/>
</dbReference>
<dbReference type="EMBL" id="BGZO01000004">
    <property type="protein sequence ID" value="GBR75585.1"/>
    <property type="molecule type" value="Genomic_DNA"/>
</dbReference>
<proteinExistence type="predicted"/>
<dbReference type="InterPro" id="IPR005532">
    <property type="entry name" value="SUMF_dom"/>
</dbReference>
<dbReference type="AlphaFoldDB" id="A0A388TFP8"/>
<dbReference type="PANTHER" id="PTHR23150:SF19">
    <property type="entry name" value="FORMYLGLYCINE-GENERATING ENZYME"/>
    <property type="match status" value="1"/>
</dbReference>
<feature type="domain" description="Sulfatase-modifying factor enzyme-like" evidence="1">
    <location>
        <begin position="176"/>
        <end position="401"/>
    </location>
</feature>
<dbReference type="GO" id="GO:0120147">
    <property type="term" value="F:formylglycine-generating oxidase activity"/>
    <property type="evidence" value="ECO:0007669"/>
    <property type="project" value="TreeGrafter"/>
</dbReference>
<keyword evidence="3" id="KW-1185">Reference proteome</keyword>
<dbReference type="PANTHER" id="PTHR23150">
    <property type="entry name" value="SULFATASE MODIFYING FACTOR 1, 2"/>
    <property type="match status" value="1"/>
</dbReference>
<dbReference type="InterPro" id="IPR042095">
    <property type="entry name" value="SUMF_sf"/>
</dbReference>
<name>A0A388TFP8_9BACT</name>
<dbReference type="Proteomes" id="UP000275925">
    <property type="component" value="Unassembled WGS sequence"/>
</dbReference>
<evidence type="ECO:0000313" key="2">
    <source>
        <dbReference type="EMBL" id="GBR75585.1"/>
    </source>
</evidence>
<comment type="caution">
    <text evidence="2">The sequence shown here is derived from an EMBL/GenBank/DDBJ whole genome shotgun (WGS) entry which is preliminary data.</text>
</comment>
<protein>
    <recommendedName>
        <fullName evidence="1">Sulfatase-modifying factor enzyme-like domain-containing protein</fullName>
    </recommendedName>
</protein>
<evidence type="ECO:0000259" key="1">
    <source>
        <dbReference type="Pfam" id="PF03781"/>
    </source>
</evidence>
<evidence type="ECO:0000313" key="3">
    <source>
        <dbReference type="Proteomes" id="UP000275925"/>
    </source>
</evidence>
<dbReference type="InterPro" id="IPR016187">
    <property type="entry name" value="CTDL_fold"/>
</dbReference>
<sequence length="403" mass="46267">MPNSYNDTYDGIGSRQQLSAEKMTKALNLMEKVANKVETGVLSGSSTNTQYPSAKVVWDSLKEAERRITQDAMGKELTENKLASGLVVWYWNDYKNSDVKYPTCNLVESVLQKYIDNNRIERTANKVNTITADINDSRECWKYPSAKAVWDFLQSFTPLEMALNEDKFVELAIGPRKLHVAKYETTQGEFEAVMGYNPAYTYNPVYPERKRFPVANVTWYEAVQYCLHLTLESDDVTDGVKDRIHQYYVDPDACKTAYDWDNNYTSRTKTLAYNELAALSGRLGCYRLPFESEWEYAGRGGTTTKYFWGDDFNQKDADNKYERNNYAGYYTNGVREVGTMLSNAYGLYDVLGNVWEWCGNNEDYRNSIIRGGSMGIYPAFDLSYTHPFNHRAANIGFRIVRTV</sequence>
<accession>A0A388TFP8</accession>
<dbReference type="Pfam" id="PF03781">
    <property type="entry name" value="FGE-sulfatase"/>
    <property type="match status" value="1"/>
</dbReference>
<organism evidence="2 3">
    <name type="scientific">Candidatus Termititenax persephonae</name>
    <dbReference type="NCBI Taxonomy" id="2218525"/>
    <lineage>
        <taxon>Bacteria</taxon>
        <taxon>Bacillati</taxon>
        <taxon>Candidatus Margulisiibacteriota</taxon>
        <taxon>Candidatus Termititenacia</taxon>
        <taxon>Candidatus Termititenacales</taxon>
        <taxon>Candidatus Termititenacaceae</taxon>
        <taxon>Candidatus Termititenax</taxon>
    </lineage>
</organism>
<dbReference type="Gene3D" id="3.90.1580.10">
    <property type="entry name" value="paralog of FGE (formylglycine-generating enzyme)"/>
    <property type="match status" value="1"/>
</dbReference>